<sequence length="178" mass="20900">MKTVFSLKDFRNFYGGANINEYMPQVKPECKPKLDQEFALIDDVHEFYNQYAKEACFSVRTNSSRKNKDTDEIVSSEYVIITKIIVPTISRCEYTYMATGNVKKIITHCFWAVAKSRRAYKYFGDVVVFDSTYNTNRYGRLYGNCREELIVDHVDINEKLVLKMPNMIEKQMSETYTH</sequence>
<comment type="caution">
    <text evidence="1">The sequence shown here is derived from an EMBL/GenBank/DDBJ whole genome shotgun (WGS) entry which is preliminary data.</text>
</comment>
<reference evidence="1" key="1">
    <citation type="journal article" date="2023" name="Plant J.">
        <title>Genome sequences and population genomics provide insights into the demographic history, inbreeding, and mutation load of two 'living fossil' tree species of Dipteronia.</title>
        <authorList>
            <person name="Feng Y."/>
            <person name="Comes H.P."/>
            <person name="Chen J."/>
            <person name="Zhu S."/>
            <person name="Lu R."/>
            <person name="Zhang X."/>
            <person name="Li P."/>
            <person name="Qiu J."/>
            <person name="Olsen K.M."/>
            <person name="Qiu Y."/>
        </authorList>
    </citation>
    <scope>NUCLEOTIDE SEQUENCE</scope>
    <source>
        <strain evidence="1">NBL</strain>
    </source>
</reference>
<dbReference type="AlphaFoldDB" id="A0AAD9ZQW6"/>
<dbReference type="EMBL" id="JANJYJ010000009">
    <property type="protein sequence ID" value="KAK3188912.1"/>
    <property type="molecule type" value="Genomic_DNA"/>
</dbReference>
<proteinExistence type="predicted"/>
<protein>
    <submittedName>
        <fullName evidence="1">Uncharacterized protein</fullName>
    </submittedName>
</protein>
<accession>A0AAD9ZQW6</accession>
<gene>
    <name evidence="1" type="ORF">Dsin_028473</name>
</gene>
<dbReference type="PANTHER" id="PTHR47718">
    <property type="entry name" value="OS01G0519700 PROTEIN"/>
    <property type="match status" value="1"/>
</dbReference>
<evidence type="ECO:0000313" key="2">
    <source>
        <dbReference type="Proteomes" id="UP001281410"/>
    </source>
</evidence>
<organism evidence="1 2">
    <name type="scientific">Dipteronia sinensis</name>
    <dbReference type="NCBI Taxonomy" id="43782"/>
    <lineage>
        <taxon>Eukaryota</taxon>
        <taxon>Viridiplantae</taxon>
        <taxon>Streptophyta</taxon>
        <taxon>Embryophyta</taxon>
        <taxon>Tracheophyta</taxon>
        <taxon>Spermatophyta</taxon>
        <taxon>Magnoliopsida</taxon>
        <taxon>eudicotyledons</taxon>
        <taxon>Gunneridae</taxon>
        <taxon>Pentapetalae</taxon>
        <taxon>rosids</taxon>
        <taxon>malvids</taxon>
        <taxon>Sapindales</taxon>
        <taxon>Sapindaceae</taxon>
        <taxon>Hippocastanoideae</taxon>
        <taxon>Acereae</taxon>
        <taxon>Dipteronia</taxon>
    </lineage>
</organism>
<dbReference type="Proteomes" id="UP001281410">
    <property type="component" value="Unassembled WGS sequence"/>
</dbReference>
<evidence type="ECO:0000313" key="1">
    <source>
        <dbReference type="EMBL" id="KAK3188912.1"/>
    </source>
</evidence>
<keyword evidence="2" id="KW-1185">Reference proteome</keyword>
<name>A0AAD9ZQW6_9ROSI</name>